<dbReference type="PANTHER" id="PTHR46356:SF1">
    <property type="entry name" value="MITOCHONDRIAL 2-OXODICARBOXYLATE CARRIER"/>
    <property type="match status" value="1"/>
</dbReference>
<dbReference type="Pfam" id="PF00153">
    <property type="entry name" value="Mito_carr"/>
    <property type="match status" value="3"/>
</dbReference>
<evidence type="ECO:0000256" key="1">
    <source>
        <dbReference type="ARBA" id="ARBA00004448"/>
    </source>
</evidence>
<sequence>MGGTDGPGFWENLAKNAIAGGGAGVTEILVMYPTDVLKTRAQLATTSSSMLTVGRQIMEKQGIAGFYRGIIPPVLGEAPKRAWKFAANDFFKEQFQSRHPEGKLTSQAAAAAGALAGMSEAVVNCPVETVKVAMQSPDNVGRFNSTLECFMGILREEGPLKLYKGFEPQVIRNGLWNGAYFGTVGLVGNHFKVADDAPKSEKLFNKFCAGVVGSCVGTTLNTPFDVIKSRMQNQITRPGVPDKYRNSFQSLALIVNEEGVSAAWRGLGARLLRLGPGGGIMIVMYSAIMDLISPEGSA</sequence>
<dbReference type="InterPro" id="IPR023395">
    <property type="entry name" value="MCP_dom_sf"/>
</dbReference>
<comment type="subcellular location">
    <subcellularLocation>
        <location evidence="1">Mitochondrion inner membrane</location>
        <topology evidence="1">Multi-pass membrane protein</topology>
    </subcellularLocation>
</comment>
<keyword evidence="3 11" id="KW-0813">Transport</keyword>
<keyword evidence="9 10" id="KW-0472">Membrane</keyword>
<feature type="repeat" description="Solcar" evidence="10">
    <location>
        <begin position="201"/>
        <end position="291"/>
    </location>
</feature>
<evidence type="ECO:0000256" key="8">
    <source>
        <dbReference type="ARBA" id="ARBA00023128"/>
    </source>
</evidence>
<dbReference type="PROSITE" id="PS50920">
    <property type="entry name" value="SOLCAR"/>
    <property type="match status" value="3"/>
</dbReference>
<evidence type="ECO:0000256" key="6">
    <source>
        <dbReference type="ARBA" id="ARBA00022792"/>
    </source>
</evidence>
<dbReference type="Gene3D" id="1.50.40.10">
    <property type="entry name" value="Mitochondrial carrier domain"/>
    <property type="match status" value="1"/>
</dbReference>
<keyword evidence="8" id="KW-0496">Mitochondrion</keyword>
<dbReference type="GO" id="GO:0005743">
    <property type="term" value="C:mitochondrial inner membrane"/>
    <property type="evidence" value="ECO:0007669"/>
    <property type="project" value="UniProtKB-SubCell"/>
</dbReference>
<accession>A0A2R5GA73</accession>
<reference evidence="12 13" key="1">
    <citation type="submission" date="2017-12" db="EMBL/GenBank/DDBJ databases">
        <title>Sequencing, de novo assembly and annotation of complete genome of a new Thraustochytrid species, strain FCC1311.</title>
        <authorList>
            <person name="Sedici K."/>
            <person name="Godart F."/>
            <person name="Aiese Cigliano R."/>
            <person name="Sanseverino W."/>
            <person name="Barakat M."/>
            <person name="Ortet P."/>
            <person name="Marechal E."/>
            <person name="Cagnac O."/>
            <person name="Amato A."/>
        </authorList>
    </citation>
    <scope>NUCLEOTIDE SEQUENCE [LARGE SCALE GENOMIC DNA]</scope>
</reference>
<evidence type="ECO:0000256" key="3">
    <source>
        <dbReference type="ARBA" id="ARBA00022448"/>
    </source>
</evidence>
<keyword evidence="13" id="KW-1185">Reference proteome</keyword>
<evidence type="ECO:0000313" key="13">
    <source>
        <dbReference type="Proteomes" id="UP000241890"/>
    </source>
</evidence>
<proteinExistence type="inferred from homology"/>
<evidence type="ECO:0000256" key="9">
    <source>
        <dbReference type="ARBA" id="ARBA00023136"/>
    </source>
</evidence>
<keyword evidence="6" id="KW-0999">Mitochondrion inner membrane</keyword>
<comment type="similarity">
    <text evidence="2 11">Belongs to the mitochondrial carrier (TC 2.A.29) family.</text>
</comment>
<keyword evidence="5" id="KW-0677">Repeat</keyword>
<dbReference type="Proteomes" id="UP000241890">
    <property type="component" value="Unassembled WGS sequence"/>
</dbReference>
<dbReference type="GO" id="GO:0055085">
    <property type="term" value="P:transmembrane transport"/>
    <property type="evidence" value="ECO:0007669"/>
    <property type="project" value="InterPro"/>
</dbReference>
<protein>
    <submittedName>
        <fullName evidence="12">Mitochondrial 2-oxodicarboxylate carrier 2</fullName>
    </submittedName>
</protein>
<evidence type="ECO:0000256" key="5">
    <source>
        <dbReference type="ARBA" id="ARBA00022737"/>
    </source>
</evidence>
<dbReference type="InterPro" id="IPR018108">
    <property type="entry name" value="MCP_transmembrane"/>
</dbReference>
<dbReference type="OrthoDB" id="2161at2759"/>
<dbReference type="AlphaFoldDB" id="A0A2R5GA73"/>
<feature type="repeat" description="Solcar" evidence="10">
    <location>
        <begin position="104"/>
        <end position="190"/>
    </location>
</feature>
<evidence type="ECO:0000256" key="10">
    <source>
        <dbReference type="PROSITE-ProRule" id="PRU00282"/>
    </source>
</evidence>
<evidence type="ECO:0000256" key="11">
    <source>
        <dbReference type="RuleBase" id="RU000488"/>
    </source>
</evidence>
<dbReference type="InterPro" id="IPR051752">
    <property type="entry name" value="Mito_2-oxodicarb_carrier"/>
</dbReference>
<dbReference type="InterPro" id="IPR002067">
    <property type="entry name" value="MCP"/>
</dbReference>
<name>A0A2R5GA73_9STRA</name>
<evidence type="ECO:0000313" key="12">
    <source>
        <dbReference type="EMBL" id="GBG25443.1"/>
    </source>
</evidence>
<comment type="caution">
    <text evidence="12">The sequence shown here is derived from an EMBL/GenBank/DDBJ whole genome shotgun (WGS) entry which is preliminary data.</text>
</comment>
<dbReference type="SUPFAM" id="SSF103506">
    <property type="entry name" value="Mitochondrial carrier"/>
    <property type="match status" value="1"/>
</dbReference>
<evidence type="ECO:0000256" key="2">
    <source>
        <dbReference type="ARBA" id="ARBA00006375"/>
    </source>
</evidence>
<organism evidence="12 13">
    <name type="scientific">Hondaea fermentalgiana</name>
    <dbReference type="NCBI Taxonomy" id="2315210"/>
    <lineage>
        <taxon>Eukaryota</taxon>
        <taxon>Sar</taxon>
        <taxon>Stramenopiles</taxon>
        <taxon>Bigyra</taxon>
        <taxon>Labyrinthulomycetes</taxon>
        <taxon>Thraustochytrida</taxon>
        <taxon>Thraustochytriidae</taxon>
        <taxon>Hondaea</taxon>
    </lineage>
</organism>
<dbReference type="InParanoid" id="A0A2R5GA73"/>
<keyword evidence="4 10" id="KW-0812">Transmembrane</keyword>
<dbReference type="PANTHER" id="PTHR46356">
    <property type="entry name" value="MITOCHONDRIAL 2-OXODICARBOXYLATE CARRIER"/>
    <property type="match status" value="1"/>
</dbReference>
<gene>
    <name evidence="12" type="ORF">FCC1311_016612</name>
</gene>
<keyword evidence="7" id="KW-1133">Transmembrane helix</keyword>
<dbReference type="PRINTS" id="PR00926">
    <property type="entry name" value="MITOCARRIER"/>
</dbReference>
<evidence type="ECO:0000256" key="4">
    <source>
        <dbReference type="ARBA" id="ARBA00022692"/>
    </source>
</evidence>
<dbReference type="EMBL" id="BEYU01000012">
    <property type="protein sequence ID" value="GBG25443.1"/>
    <property type="molecule type" value="Genomic_DNA"/>
</dbReference>
<feature type="repeat" description="Solcar" evidence="10">
    <location>
        <begin position="11"/>
        <end position="94"/>
    </location>
</feature>
<evidence type="ECO:0000256" key="7">
    <source>
        <dbReference type="ARBA" id="ARBA00022989"/>
    </source>
</evidence>